<dbReference type="Proteomes" id="UP000595197">
    <property type="component" value="Chromosome"/>
</dbReference>
<organism evidence="7 8">
    <name type="scientific">Skermanella cutis</name>
    <dbReference type="NCBI Taxonomy" id="2775420"/>
    <lineage>
        <taxon>Bacteria</taxon>
        <taxon>Pseudomonadati</taxon>
        <taxon>Pseudomonadota</taxon>
        <taxon>Alphaproteobacteria</taxon>
        <taxon>Rhodospirillales</taxon>
        <taxon>Azospirillaceae</taxon>
        <taxon>Skermanella</taxon>
    </lineage>
</organism>
<dbReference type="Pfam" id="PF04542">
    <property type="entry name" value="Sigma70_r2"/>
    <property type="match status" value="1"/>
</dbReference>
<dbReference type="RefSeq" id="WP_201077608.1">
    <property type="nucleotide sequence ID" value="NZ_CP067420.1"/>
</dbReference>
<dbReference type="CDD" id="cd06171">
    <property type="entry name" value="Sigma70_r4"/>
    <property type="match status" value="1"/>
</dbReference>
<dbReference type="InterPro" id="IPR050813">
    <property type="entry name" value="Sigma-70_Factor"/>
</dbReference>
<accession>A0ABX7B7Z1</accession>
<comment type="similarity">
    <text evidence="1">Belongs to the sigma-70 factor family.</text>
</comment>
<dbReference type="PROSITE" id="PS00715">
    <property type="entry name" value="SIGMA70_1"/>
    <property type="match status" value="1"/>
</dbReference>
<dbReference type="PANTHER" id="PTHR30376">
    <property type="entry name" value="SIGMA FACTOR RPOH HEAT SHOCK RELATED"/>
    <property type="match status" value="1"/>
</dbReference>
<evidence type="ECO:0000256" key="5">
    <source>
        <dbReference type="ARBA" id="ARBA00023163"/>
    </source>
</evidence>
<keyword evidence="4" id="KW-0238">DNA-binding</keyword>
<keyword evidence="8" id="KW-1185">Reference proteome</keyword>
<dbReference type="SUPFAM" id="SSF88946">
    <property type="entry name" value="Sigma2 domain of RNA polymerase sigma factors"/>
    <property type="match status" value="1"/>
</dbReference>
<feature type="domain" description="RNA polymerase sigma-70" evidence="6">
    <location>
        <begin position="69"/>
        <end position="82"/>
    </location>
</feature>
<dbReference type="PRINTS" id="PR00046">
    <property type="entry name" value="SIGMA70FCT"/>
</dbReference>
<dbReference type="InterPro" id="IPR000943">
    <property type="entry name" value="RNA_pol_sigma70"/>
</dbReference>
<dbReference type="InterPro" id="IPR013324">
    <property type="entry name" value="RNA_pol_sigma_r3/r4-like"/>
</dbReference>
<dbReference type="Gene3D" id="1.20.120.1810">
    <property type="match status" value="1"/>
</dbReference>
<keyword evidence="3" id="KW-0731">Sigma factor</keyword>
<dbReference type="Gene3D" id="1.20.140.160">
    <property type="match status" value="1"/>
</dbReference>
<evidence type="ECO:0000313" key="7">
    <source>
        <dbReference type="EMBL" id="QQP90486.1"/>
    </source>
</evidence>
<sequence>MTASFGWASGCLMTLAHRLPYLTPDEERDLALRSAAGDQVAAERLVASHLRVVVRIARSYGRFGLPVNDLIQEGTLGLIQAVRKFNPDGGARLGTYAMWWIRASIQDYVVRSWSLVRVGKTAAHKALFFALKKVAAERKTSSDGLDHEALAVLATRFDMPPAEVSGLAHRIARLDQSLDLPAGDGEEAESLLDRLPADQPSPEEIVEQRSTGRAWSGLIDRALAMLPAREAAIIRHRHMSEAAPTFEAIGRELGISKDRVRQLEKRALLRLREMLQPLAAVHGMPGG</sequence>
<dbReference type="Pfam" id="PF04545">
    <property type="entry name" value="Sigma70_r4"/>
    <property type="match status" value="1"/>
</dbReference>
<evidence type="ECO:0000313" key="8">
    <source>
        <dbReference type="Proteomes" id="UP000595197"/>
    </source>
</evidence>
<evidence type="ECO:0000256" key="3">
    <source>
        <dbReference type="ARBA" id="ARBA00023082"/>
    </source>
</evidence>
<gene>
    <name evidence="7" type="ORF">IGS68_04325</name>
</gene>
<protein>
    <submittedName>
        <fullName evidence="7">RNA polymerase factor sigma-32</fullName>
    </submittedName>
</protein>
<keyword evidence="5" id="KW-0804">Transcription</keyword>
<evidence type="ECO:0000256" key="4">
    <source>
        <dbReference type="ARBA" id="ARBA00023125"/>
    </source>
</evidence>
<dbReference type="InterPro" id="IPR014284">
    <property type="entry name" value="RNA_pol_sigma-70_dom"/>
</dbReference>
<evidence type="ECO:0000256" key="1">
    <source>
        <dbReference type="ARBA" id="ARBA00007788"/>
    </source>
</evidence>
<evidence type="ECO:0000259" key="6">
    <source>
        <dbReference type="PROSITE" id="PS00715"/>
    </source>
</evidence>
<name>A0ABX7B7Z1_9PROT</name>
<dbReference type="NCBIfam" id="TIGR02937">
    <property type="entry name" value="sigma70-ECF"/>
    <property type="match status" value="1"/>
</dbReference>
<dbReference type="InterPro" id="IPR007630">
    <property type="entry name" value="RNA_pol_sigma70_r4"/>
</dbReference>
<dbReference type="EMBL" id="CP067420">
    <property type="protein sequence ID" value="QQP90486.1"/>
    <property type="molecule type" value="Genomic_DNA"/>
</dbReference>
<dbReference type="PANTHER" id="PTHR30376:SF3">
    <property type="entry name" value="RNA POLYMERASE SIGMA FACTOR RPOH"/>
    <property type="match status" value="1"/>
</dbReference>
<reference evidence="7" key="1">
    <citation type="submission" date="2021-02" db="EMBL/GenBank/DDBJ databases">
        <title>Skermanella TT6 skin isolate.</title>
        <authorList>
            <person name="Lee K."/>
            <person name="Ganzorig M."/>
        </authorList>
    </citation>
    <scope>NUCLEOTIDE SEQUENCE</scope>
    <source>
        <strain evidence="7">TT6</strain>
    </source>
</reference>
<dbReference type="InterPro" id="IPR013325">
    <property type="entry name" value="RNA_pol_sigma_r2"/>
</dbReference>
<keyword evidence="2" id="KW-0805">Transcription regulation</keyword>
<dbReference type="SUPFAM" id="SSF88659">
    <property type="entry name" value="Sigma3 and sigma4 domains of RNA polymerase sigma factors"/>
    <property type="match status" value="1"/>
</dbReference>
<dbReference type="NCBIfam" id="NF005143">
    <property type="entry name" value="PRK06596.1"/>
    <property type="match status" value="1"/>
</dbReference>
<dbReference type="InterPro" id="IPR007627">
    <property type="entry name" value="RNA_pol_sigma70_r2"/>
</dbReference>
<proteinExistence type="inferred from homology"/>
<evidence type="ECO:0000256" key="2">
    <source>
        <dbReference type="ARBA" id="ARBA00023015"/>
    </source>
</evidence>